<gene>
    <name evidence="1" type="ORF">AGLY_014911</name>
</gene>
<name>A0A6G0T4M3_APHGL</name>
<sequence>MNYTFSLAFFNVFLNKNQGCNNKMPPMQYVILGPTDQYTKAKTGPTALAKAPKERNIRNVKLINKPKIKRGGDSAIPTHMNDGAMIAVLAVRAGGILRTHPPCKIAMVIPIPKNIQPCCIETVPKVHGTTPSNSLNLNKSITLIDSLKVNVTKIILIIVNATATIDKLTLPLLRPPIIRDQTNKENVVAFDQIINDGKSGNIMVNANKSNSNDINTTYPVPFCELFVAIWMLEYKIKKAKNIDFVPDTCYITIITPTHHATVYIVCCYKKKNATVNNNYEKITNISQNNRLHFLRKTKIIQ</sequence>
<comment type="caution">
    <text evidence="1">The sequence shown here is derived from an EMBL/GenBank/DDBJ whole genome shotgun (WGS) entry which is preliminary data.</text>
</comment>
<accession>A0A6G0T4M3</accession>
<dbReference type="AlphaFoldDB" id="A0A6G0T4M3"/>
<protein>
    <submittedName>
        <fullName evidence="1">Uncharacterized protein</fullName>
    </submittedName>
</protein>
<dbReference type="EMBL" id="VYZN01000065">
    <property type="protein sequence ID" value="KAE9524861.1"/>
    <property type="molecule type" value="Genomic_DNA"/>
</dbReference>
<keyword evidence="2" id="KW-1185">Reference proteome</keyword>
<dbReference type="Proteomes" id="UP000475862">
    <property type="component" value="Unassembled WGS sequence"/>
</dbReference>
<organism evidence="1 2">
    <name type="scientific">Aphis glycines</name>
    <name type="common">Soybean aphid</name>
    <dbReference type="NCBI Taxonomy" id="307491"/>
    <lineage>
        <taxon>Eukaryota</taxon>
        <taxon>Metazoa</taxon>
        <taxon>Ecdysozoa</taxon>
        <taxon>Arthropoda</taxon>
        <taxon>Hexapoda</taxon>
        <taxon>Insecta</taxon>
        <taxon>Pterygota</taxon>
        <taxon>Neoptera</taxon>
        <taxon>Paraneoptera</taxon>
        <taxon>Hemiptera</taxon>
        <taxon>Sternorrhyncha</taxon>
        <taxon>Aphidomorpha</taxon>
        <taxon>Aphidoidea</taxon>
        <taxon>Aphididae</taxon>
        <taxon>Aphidini</taxon>
        <taxon>Aphis</taxon>
        <taxon>Aphis</taxon>
    </lineage>
</organism>
<evidence type="ECO:0000313" key="2">
    <source>
        <dbReference type="Proteomes" id="UP000475862"/>
    </source>
</evidence>
<reference evidence="1 2" key="1">
    <citation type="submission" date="2019-08" db="EMBL/GenBank/DDBJ databases">
        <title>The genome of the soybean aphid Biotype 1, its phylome, world population structure and adaptation to the North American continent.</title>
        <authorList>
            <person name="Giordano R."/>
            <person name="Donthu R.K."/>
            <person name="Hernandez A.G."/>
            <person name="Wright C.L."/>
            <person name="Zimin A.V."/>
        </authorList>
    </citation>
    <scope>NUCLEOTIDE SEQUENCE [LARGE SCALE GENOMIC DNA]</scope>
    <source>
        <tissue evidence="1">Whole aphids</tissue>
    </source>
</reference>
<proteinExistence type="predicted"/>
<evidence type="ECO:0000313" key="1">
    <source>
        <dbReference type="EMBL" id="KAE9524861.1"/>
    </source>
</evidence>